<accession>A0ABD4Z609</accession>
<dbReference type="EMBL" id="JASNVW010000002">
    <property type="protein sequence ID" value="MDK6028751.1"/>
    <property type="molecule type" value="Genomic_DNA"/>
</dbReference>
<reference evidence="2 3" key="1">
    <citation type="submission" date="2023-05" db="EMBL/GenBank/DDBJ databases">
        <title>A new hyperthermophilic archaea 'Ignisphaera cupida' sp. nov. and description of the family 'Ignisphaeraceae' fam. nov.</title>
        <authorList>
            <person name="Podosokorskaya O.A."/>
            <person name="Elcheninov A.G."/>
            <person name="Klukina A."/>
            <person name="Merkel A.Y."/>
        </authorList>
    </citation>
    <scope>NUCLEOTIDE SEQUENCE [LARGE SCALE GENOMIC DNA]</scope>
    <source>
        <strain evidence="2 3">4213-co</strain>
    </source>
</reference>
<dbReference type="Proteomes" id="UP001529235">
    <property type="component" value="Unassembled WGS sequence"/>
</dbReference>
<feature type="domain" description="NurA" evidence="1">
    <location>
        <begin position="50"/>
        <end position="315"/>
    </location>
</feature>
<dbReference type="Pfam" id="PF09376">
    <property type="entry name" value="NurA"/>
    <property type="match status" value="1"/>
</dbReference>
<dbReference type="SMART" id="SM00933">
    <property type="entry name" value="NurA"/>
    <property type="match status" value="1"/>
</dbReference>
<keyword evidence="3" id="KW-1185">Reference proteome</keyword>
<gene>
    <name evidence="2" type="ORF">QPL79_05190</name>
</gene>
<protein>
    <submittedName>
        <fullName evidence="2">DNA double-strand break repair nuclease NurA</fullName>
    </submittedName>
</protein>
<sequence>MSVMYPELAKMLIDLRNRVVLEATSRRGDVVDFLSKTVWIPMKGDEIPCERVAAVDSSFILFESRIAVLYALQGISQVHSIENGKIVTKDVDRFCDAGVIEYAHGKSSMRKSAFKKALTAYAYLNEVKSVERIVLKTPVDVVLFDSSILSFLLTRRDIANNLIVRSVNDSKTLEEVYASRLEALESLAKRFTIVFVAKSSSVSFYTESESSYTDFQLFELARLYKIQPFLEAGYSAPKEVEFSEKVKKFLGIREMGLRGFIVSYARFQKNSQVFQLTIPFIDKKPDIEKTIACIKAFSPAGYPIPLEFAHRVSKLSRRSLRDFLIKIGMPIASGREFLEL</sequence>
<evidence type="ECO:0000259" key="1">
    <source>
        <dbReference type="SMART" id="SM00933"/>
    </source>
</evidence>
<organism evidence="2 3">
    <name type="scientific">Ignisphaera cupida</name>
    <dbReference type="NCBI Taxonomy" id="3050454"/>
    <lineage>
        <taxon>Archaea</taxon>
        <taxon>Thermoproteota</taxon>
        <taxon>Thermoprotei</taxon>
        <taxon>Desulfurococcales</taxon>
        <taxon>Desulfurococcaceae</taxon>
        <taxon>Ignisphaera</taxon>
    </lineage>
</organism>
<comment type="caution">
    <text evidence="2">The sequence shown here is derived from an EMBL/GenBank/DDBJ whole genome shotgun (WGS) entry which is preliminary data.</text>
</comment>
<evidence type="ECO:0000313" key="2">
    <source>
        <dbReference type="EMBL" id="MDK6028751.1"/>
    </source>
</evidence>
<name>A0ABD4Z609_9CREN</name>
<dbReference type="RefSeq" id="WP_285273725.1">
    <property type="nucleotide sequence ID" value="NZ_JASNVW010000002.1"/>
</dbReference>
<proteinExistence type="predicted"/>
<dbReference type="InterPro" id="IPR018977">
    <property type="entry name" value="NurA_domain"/>
</dbReference>
<dbReference type="AlphaFoldDB" id="A0ABD4Z609"/>
<evidence type="ECO:0000313" key="3">
    <source>
        <dbReference type="Proteomes" id="UP001529235"/>
    </source>
</evidence>